<dbReference type="STRING" id="690879.TSACC_3680"/>
<organism evidence="1 2">
    <name type="scientific">Terrimicrobium sacchariphilum</name>
    <dbReference type="NCBI Taxonomy" id="690879"/>
    <lineage>
        <taxon>Bacteria</taxon>
        <taxon>Pseudomonadati</taxon>
        <taxon>Verrucomicrobiota</taxon>
        <taxon>Terrimicrobiia</taxon>
        <taxon>Terrimicrobiales</taxon>
        <taxon>Terrimicrobiaceae</taxon>
        <taxon>Terrimicrobium</taxon>
    </lineage>
</organism>
<comment type="caution">
    <text evidence="1">The sequence shown here is derived from an EMBL/GenBank/DDBJ whole genome shotgun (WGS) entry which is preliminary data.</text>
</comment>
<dbReference type="EMBL" id="BDCO01000003">
    <property type="protein sequence ID" value="GAT35609.1"/>
    <property type="molecule type" value="Genomic_DNA"/>
</dbReference>
<dbReference type="InParanoid" id="A0A146GDH3"/>
<sequence length="524" mass="59034">MSLGDKLWRLQNLYSIKDAETGQVRRFHPRPEQMKVFKALEAGYRKIIILKARRLGMSTAIGIYAADDAIFNAGRQISIVDRNEDDASKKLQNIIKVAYNSMPDEIRSRIVVVRDNDKSWKVQIASGKFIGSAIYAGKNARGGTNQILHVSEWGVIQADDPKRSEEILTGALPSAEHGVTIVETTWKGGRKGHLWNLVKEAQSVPADKRTKDDWLVFFFPWYNDPTYTREGPEVTEPELMQYFAEKEAETGHRFTPGQRLWYKQRWASLGAFIYREFPTTFDECFRAPIDGAIYASYIDKARAEGRICAFPVDGSGLVHTFWDLGSPLNTVVWYVQFVGREIRVIDVDMSTDDNPIDLTPVQRVARIKSKGYPLGNNYLPHDAAVTERSGRTFQSELASVGLTNIKVIPRTADVWVGINHLRQLFPRLAFRLPACEPGIDALTNYHTRTESGSGKASDDPVHDWSSHASDALRMMAEADMHGMIDAGGYKARSLVVKRGGETSRPVDPVDAYFQPARRRLVVKR</sequence>
<dbReference type="Gene3D" id="3.30.420.280">
    <property type="match status" value="1"/>
</dbReference>
<keyword evidence="2" id="KW-1185">Reference proteome</keyword>
<gene>
    <name evidence="1" type="ORF">TSACC_3680</name>
</gene>
<accession>A0A146GDH3</accession>
<proteinExistence type="predicted"/>
<dbReference type="InterPro" id="IPR027417">
    <property type="entry name" value="P-loop_NTPase"/>
</dbReference>
<name>A0A146GDH3_TERSA</name>
<evidence type="ECO:0000313" key="1">
    <source>
        <dbReference type="EMBL" id="GAT35609.1"/>
    </source>
</evidence>
<dbReference type="Gene3D" id="3.40.50.300">
    <property type="entry name" value="P-loop containing nucleotide triphosphate hydrolases"/>
    <property type="match status" value="1"/>
</dbReference>
<reference evidence="2" key="1">
    <citation type="journal article" date="2017" name="Genome Announc.">
        <title>Draft Genome Sequence of Terrimicrobium sacchariphilum NM-5T, a Facultative Anaerobic Soil Bacterium of the Class Spartobacteria.</title>
        <authorList>
            <person name="Qiu Y.L."/>
            <person name="Tourlousse D.M."/>
            <person name="Matsuura N."/>
            <person name="Ohashi A."/>
            <person name="Sekiguchi Y."/>
        </authorList>
    </citation>
    <scope>NUCLEOTIDE SEQUENCE [LARGE SCALE GENOMIC DNA]</scope>
    <source>
        <strain evidence="2">NM-5</strain>
    </source>
</reference>
<evidence type="ECO:0008006" key="3">
    <source>
        <dbReference type="Google" id="ProtNLM"/>
    </source>
</evidence>
<protein>
    <recommendedName>
        <fullName evidence="3">Terminase large subunit</fullName>
    </recommendedName>
</protein>
<evidence type="ECO:0000313" key="2">
    <source>
        <dbReference type="Proteomes" id="UP000076023"/>
    </source>
</evidence>
<dbReference type="Proteomes" id="UP000076023">
    <property type="component" value="Unassembled WGS sequence"/>
</dbReference>
<dbReference type="AlphaFoldDB" id="A0A146GDH3"/>